<evidence type="ECO:0000313" key="8">
    <source>
        <dbReference type="Proteomes" id="UP000689195"/>
    </source>
</evidence>
<feature type="domain" description="UBC core" evidence="6">
    <location>
        <begin position="523"/>
        <end position="676"/>
    </location>
</feature>
<evidence type="ECO:0000256" key="3">
    <source>
        <dbReference type="ARBA" id="ARBA00022737"/>
    </source>
</evidence>
<dbReference type="PROSITE" id="PS50294">
    <property type="entry name" value="WD_REPEATS_REGION"/>
    <property type="match status" value="1"/>
</dbReference>
<feature type="repeat" description="WD" evidence="5">
    <location>
        <begin position="228"/>
        <end position="269"/>
    </location>
</feature>
<dbReference type="SMART" id="SM00320">
    <property type="entry name" value="WD40"/>
    <property type="match status" value="1"/>
</dbReference>
<dbReference type="InterPro" id="IPR001680">
    <property type="entry name" value="WD40_rpt"/>
</dbReference>
<dbReference type="PANTHER" id="PTHR14085">
    <property type="entry name" value="WD-REPEAT PROTEIN BING4"/>
    <property type="match status" value="1"/>
</dbReference>
<dbReference type="GO" id="GO:0032040">
    <property type="term" value="C:small-subunit processome"/>
    <property type="evidence" value="ECO:0007669"/>
    <property type="project" value="TreeGrafter"/>
</dbReference>
<dbReference type="InterPro" id="IPR012952">
    <property type="entry name" value="BING4_C_dom"/>
</dbReference>
<dbReference type="FunFam" id="3.10.110.10:FF:000171">
    <property type="entry name" value="Uncharacterized protein"/>
    <property type="match status" value="1"/>
</dbReference>
<dbReference type="GO" id="GO:0000462">
    <property type="term" value="P:maturation of SSU-rRNA from tricistronic rRNA transcript (SSU-rRNA, 5.8S rRNA, LSU-rRNA)"/>
    <property type="evidence" value="ECO:0007669"/>
    <property type="project" value="TreeGrafter"/>
</dbReference>
<keyword evidence="3" id="KW-0677">Repeat</keyword>
<evidence type="ECO:0000256" key="5">
    <source>
        <dbReference type="PROSITE-ProRule" id="PRU00221"/>
    </source>
</evidence>
<accession>A0A8S1W0D7</accession>
<dbReference type="EMBL" id="CAJJDO010000078">
    <property type="protein sequence ID" value="CAD8182227.1"/>
    <property type="molecule type" value="Genomic_DNA"/>
</dbReference>
<dbReference type="OrthoDB" id="10251154at2759"/>
<proteinExistence type="predicted"/>
<evidence type="ECO:0000256" key="4">
    <source>
        <dbReference type="ARBA" id="ARBA00023242"/>
    </source>
</evidence>
<dbReference type="Pfam" id="PF00400">
    <property type="entry name" value="WD40"/>
    <property type="match status" value="1"/>
</dbReference>
<dbReference type="SMART" id="SM00212">
    <property type="entry name" value="UBCc"/>
    <property type="match status" value="1"/>
</dbReference>
<sequence length="676" mass="78252">MAKDKILSAKLKQQEFKTKSTQLKTQKIAQLLEPQFQQSVEIDDERPLLKISNFKDYLPEENVQNIINLKLKSGPYKLSVTPQTTYLAGESGHIAAFNWRHKQLECEFDVKEKCYDIVSIAQRNFAVAQKSCIYIYDPKGVEVHKIRECKQATKLEYLPYHYLLAALNQNGQLTYQDITQGKIISTYRTTPSPLCLKQNNNNAILGIGDQMGVVRMYAPNTGTSLTSMLCHKGGVMSMTFSRDGNHLITSGSEGTIKVWDLRTQKLQSQIGVNATNLALSDKGVLAAGRGTDIIMWKNCLIGDLKTPYLRYKASSMLCDIDFIKHEDYLAMSTFDSYEQTVVPESGEPFFDTYEQPELQNKKQRLETNVRQLIEKLPPESISLQSYRIGTIDRTSKSIIEKEQKKQIEEQASKKIKKQKKKMRGRNKIGKREKLKELERDQKQQVKWQEMLSDALRVKRAEKEKKKIETKLLDRLEQMPSKEFIRMIAFQLKDVDKGLMPDRIIQEIISRLPKESVEKAKYFSQLFDQASQILTDEGNDEFVKIEKAIINNDLRNQVWEVNFRGDENTEYQDKKIQGYLILPNDYPTAAPKFYFWFFRDNSKIIHENIYGDGLLCMPMVTNNWKGNEGLTQVLMTIRDIFNHPNDKDPANPIFTKAPIIEKTRRRKTQSELLEDWE</sequence>
<protein>
    <recommendedName>
        <fullName evidence="6">UBC core domain-containing protein</fullName>
    </recommendedName>
</protein>
<dbReference type="GO" id="GO:0030686">
    <property type="term" value="C:90S preribosome"/>
    <property type="evidence" value="ECO:0007669"/>
    <property type="project" value="TreeGrafter"/>
</dbReference>
<evidence type="ECO:0000259" key="6">
    <source>
        <dbReference type="PROSITE" id="PS50127"/>
    </source>
</evidence>
<dbReference type="Proteomes" id="UP000689195">
    <property type="component" value="Unassembled WGS sequence"/>
</dbReference>
<keyword evidence="2 5" id="KW-0853">WD repeat</keyword>
<evidence type="ECO:0000313" key="7">
    <source>
        <dbReference type="EMBL" id="CAD8182227.1"/>
    </source>
</evidence>
<evidence type="ECO:0000256" key="1">
    <source>
        <dbReference type="ARBA" id="ARBA00004604"/>
    </source>
</evidence>
<dbReference type="SMART" id="SM01033">
    <property type="entry name" value="BING4CT"/>
    <property type="match status" value="1"/>
</dbReference>
<organism evidence="7 8">
    <name type="scientific">Paramecium pentaurelia</name>
    <dbReference type="NCBI Taxonomy" id="43138"/>
    <lineage>
        <taxon>Eukaryota</taxon>
        <taxon>Sar</taxon>
        <taxon>Alveolata</taxon>
        <taxon>Ciliophora</taxon>
        <taxon>Intramacronucleata</taxon>
        <taxon>Oligohymenophorea</taxon>
        <taxon>Peniculida</taxon>
        <taxon>Parameciidae</taxon>
        <taxon>Paramecium</taxon>
    </lineage>
</organism>
<evidence type="ECO:0000256" key="2">
    <source>
        <dbReference type="ARBA" id="ARBA00022574"/>
    </source>
</evidence>
<dbReference type="PROSITE" id="PS50127">
    <property type="entry name" value="UBC_2"/>
    <property type="match status" value="1"/>
</dbReference>
<reference evidence="7" key="1">
    <citation type="submission" date="2021-01" db="EMBL/GenBank/DDBJ databases">
        <authorList>
            <consortium name="Genoscope - CEA"/>
            <person name="William W."/>
        </authorList>
    </citation>
    <scope>NUCLEOTIDE SEQUENCE</scope>
</reference>
<dbReference type="AlphaFoldDB" id="A0A8S1W0D7"/>
<keyword evidence="4" id="KW-0539">Nucleus</keyword>
<dbReference type="FunFam" id="2.130.10.10:FF:002609">
    <property type="entry name" value="Uncharacterized protein"/>
    <property type="match status" value="1"/>
</dbReference>
<comment type="subcellular location">
    <subcellularLocation>
        <location evidence="1">Nucleus</location>
        <location evidence="1">Nucleolus</location>
    </subcellularLocation>
</comment>
<dbReference type="InterPro" id="IPR040315">
    <property type="entry name" value="WDR46/Utp7"/>
</dbReference>
<dbReference type="CDD" id="cd00195">
    <property type="entry name" value="UBCc_UEV"/>
    <property type="match status" value="1"/>
</dbReference>
<dbReference type="PANTHER" id="PTHR14085:SF3">
    <property type="entry name" value="WD REPEAT-CONTAINING PROTEIN 46"/>
    <property type="match status" value="1"/>
</dbReference>
<dbReference type="InterPro" id="IPR000608">
    <property type="entry name" value="UBC"/>
</dbReference>
<gene>
    <name evidence="7" type="ORF">PPENT_87.1.T0780088</name>
</gene>
<keyword evidence="8" id="KW-1185">Reference proteome</keyword>
<dbReference type="Pfam" id="PF00179">
    <property type="entry name" value="UQ_con"/>
    <property type="match status" value="1"/>
</dbReference>
<dbReference type="Pfam" id="PF08149">
    <property type="entry name" value="BING4CT"/>
    <property type="match status" value="1"/>
</dbReference>
<dbReference type="PROSITE" id="PS50082">
    <property type="entry name" value="WD_REPEATS_2"/>
    <property type="match status" value="1"/>
</dbReference>
<comment type="caution">
    <text evidence="7">The sequence shown here is derived from an EMBL/GenBank/DDBJ whole genome shotgun (WGS) entry which is preliminary data.</text>
</comment>
<name>A0A8S1W0D7_9CILI</name>